<dbReference type="GO" id="GO:0017136">
    <property type="term" value="F:histone deacetylase activity, NAD-dependent"/>
    <property type="evidence" value="ECO:0007669"/>
    <property type="project" value="TreeGrafter"/>
</dbReference>
<feature type="domain" description="Deacetylase sirtuin-type" evidence="4">
    <location>
        <begin position="1"/>
        <end position="242"/>
    </location>
</feature>
<dbReference type="InterPro" id="IPR026590">
    <property type="entry name" value="Ssirtuin_cat_dom"/>
</dbReference>
<gene>
    <name evidence="5" type="primary">cobB</name>
    <name evidence="5" type="ORF">META_00010</name>
</gene>
<organism evidence="5">
    <name type="scientific">uncultured organism</name>
    <dbReference type="NCBI Taxonomy" id="155900"/>
    <lineage>
        <taxon>unclassified sequences</taxon>
        <taxon>environmental samples</taxon>
    </lineage>
</organism>
<dbReference type="InterPro" id="IPR028628">
    <property type="entry name" value="Sirtuin_class_U"/>
</dbReference>
<evidence type="ECO:0000259" key="4">
    <source>
        <dbReference type="PROSITE" id="PS50305"/>
    </source>
</evidence>
<dbReference type="InterPro" id="IPR026591">
    <property type="entry name" value="Sirtuin_cat_small_dom_sf"/>
</dbReference>
<dbReference type="Pfam" id="PF02146">
    <property type="entry name" value="SIR2"/>
    <property type="match status" value="1"/>
</dbReference>
<dbReference type="PANTHER" id="PTHR11085">
    <property type="entry name" value="NAD-DEPENDENT PROTEIN DEACYLASE SIRTUIN-5, MITOCHONDRIAL-RELATED"/>
    <property type="match status" value="1"/>
</dbReference>
<dbReference type="EC" id="3.5.1.-" evidence="5"/>
<evidence type="ECO:0000313" key="5">
    <source>
        <dbReference type="EMBL" id="AHG52936.1"/>
    </source>
</evidence>
<dbReference type="Gene3D" id="3.30.1600.10">
    <property type="entry name" value="SIR2/SIRT2 'Small Domain"/>
    <property type="match status" value="1"/>
</dbReference>
<accession>W0NUG1</accession>
<dbReference type="InterPro" id="IPR050134">
    <property type="entry name" value="NAD-dep_sirtuin_deacylases"/>
</dbReference>
<dbReference type="EMBL" id="KF715620">
    <property type="protein sequence ID" value="AHG52936.1"/>
    <property type="molecule type" value="Genomic_DNA"/>
</dbReference>
<evidence type="ECO:0000256" key="2">
    <source>
        <dbReference type="ARBA" id="ARBA00022679"/>
    </source>
</evidence>
<name>W0NUG1_9ZZZZ</name>
<proteinExistence type="inferred from homology"/>
<sequence>MARLAELIVEAQPCVVLTGAGVSTESGIPDFRSQTGIWATYDPMEYATIDAFHRNPGKVWEFYSKRLGVLAEAQPNAAHMALAELEQFGLVGAIVTQNVDRLHQEAGSRRVLEVHGSIRSASCSDCGHREDFDRVVELLPVPTCADCGGVLKPDVVMFGELLPAGAMEQASRLAQSAGLMLVVGSSLEVYPVAGLPEDTLQAGGRLAIVNRGSTPYDGRADLKIDASAAETLAAVTERLRPGPENESR</sequence>
<protein>
    <submittedName>
        <fullName evidence="5">NAD-dependent protein deacetylase</fullName>
        <ecNumber evidence="5">3.5.1.-</ecNumber>
    </submittedName>
</protein>
<keyword evidence="3" id="KW-0520">NAD</keyword>
<evidence type="ECO:0000256" key="1">
    <source>
        <dbReference type="ARBA" id="ARBA00022490"/>
    </source>
</evidence>
<dbReference type="InterPro" id="IPR003000">
    <property type="entry name" value="Sirtuin"/>
</dbReference>
<dbReference type="HAMAP" id="MF_01968">
    <property type="entry name" value="Sirtuin_ClassU"/>
    <property type="match status" value="1"/>
</dbReference>
<dbReference type="InterPro" id="IPR029035">
    <property type="entry name" value="DHS-like_NAD/FAD-binding_dom"/>
</dbReference>
<evidence type="ECO:0000256" key="3">
    <source>
        <dbReference type="ARBA" id="ARBA00023027"/>
    </source>
</evidence>
<dbReference type="AlphaFoldDB" id="W0NUG1"/>
<keyword evidence="1" id="KW-0963">Cytoplasm</keyword>
<dbReference type="PANTHER" id="PTHR11085:SF4">
    <property type="entry name" value="NAD-DEPENDENT PROTEIN DEACYLASE"/>
    <property type="match status" value="1"/>
</dbReference>
<reference evidence="5" key="1">
    <citation type="submission" date="2013-09" db="EMBL/GenBank/DDBJ databases">
        <title>Novel inorganic pyrophosphatase from soil metagenomic and family and subfamily prediction.</title>
        <authorList>
            <person name="Rodrigues G.R."/>
            <person name="Val-Moraes S.P."/>
            <person name="Varani A.M."/>
            <person name="Lemos E.G.M."/>
            <person name="Pizauro J.M."/>
        </authorList>
    </citation>
    <scope>NUCLEOTIDE SEQUENCE</scope>
</reference>
<dbReference type="CDD" id="cd01407">
    <property type="entry name" value="SIR2-fam"/>
    <property type="match status" value="1"/>
</dbReference>
<dbReference type="PROSITE" id="PS50305">
    <property type="entry name" value="SIRTUIN"/>
    <property type="match status" value="1"/>
</dbReference>
<dbReference type="GO" id="GO:0070403">
    <property type="term" value="F:NAD+ binding"/>
    <property type="evidence" value="ECO:0007669"/>
    <property type="project" value="InterPro"/>
</dbReference>
<dbReference type="GO" id="GO:0016787">
    <property type="term" value="F:hydrolase activity"/>
    <property type="evidence" value="ECO:0007669"/>
    <property type="project" value="UniProtKB-KW"/>
</dbReference>
<keyword evidence="2" id="KW-0808">Transferase</keyword>
<dbReference type="NCBIfam" id="NF001753">
    <property type="entry name" value="PRK00481.1-3"/>
    <property type="match status" value="1"/>
</dbReference>
<keyword evidence="5" id="KW-0378">Hydrolase</keyword>
<dbReference type="SUPFAM" id="SSF52467">
    <property type="entry name" value="DHS-like NAD/FAD-binding domain"/>
    <property type="match status" value="1"/>
</dbReference>
<dbReference type="Gene3D" id="3.40.50.1220">
    <property type="entry name" value="TPP-binding domain"/>
    <property type="match status" value="1"/>
</dbReference>